<evidence type="ECO:0000256" key="1">
    <source>
        <dbReference type="SAM" id="MobiDB-lite"/>
    </source>
</evidence>
<gene>
    <name evidence="2" type="ORF">ORAREDHAP_LOCUS2426</name>
</gene>
<dbReference type="AlphaFoldDB" id="A0A6J5VZU3"/>
<sequence length="99" mass="10755">MAWAAWSSSGLQGVQHSAAWLMKSRTSTAPLRGPKPGRATTYSAGHGGASMPQSLGVVVWRISTRSHKQAIERSMEPAKEVMLHNSVLGWLWWSQNAAV</sequence>
<keyword evidence="3" id="KW-1185">Reference proteome</keyword>
<protein>
    <submittedName>
        <fullName evidence="2">Uncharacterized protein</fullName>
    </submittedName>
</protein>
<organism evidence="2 3">
    <name type="scientific">Prunus armeniaca</name>
    <name type="common">Apricot</name>
    <name type="synonym">Armeniaca vulgaris</name>
    <dbReference type="NCBI Taxonomy" id="36596"/>
    <lineage>
        <taxon>Eukaryota</taxon>
        <taxon>Viridiplantae</taxon>
        <taxon>Streptophyta</taxon>
        <taxon>Embryophyta</taxon>
        <taxon>Tracheophyta</taxon>
        <taxon>Spermatophyta</taxon>
        <taxon>Magnoliopsida</taxon>
        <taxon>eudicotyledons</taxon>
        <taxon>Gunneridae</taxon>
        <taxon>Pentapetalae</taxon>
        <taxon>rosids</taxon>
        <taxon>fabids</taxon>
        <taxon>Rosales</taxon>
        <taxon>Rosaceae</taxon>
        <taxon>Amygdaloideae</taxon>
        <taxon>Amygdaleae</taxon>
        <taxon>Prunus</taxon>
    </lineage>
</organism>
<reference evidence="3" key="1">
    <citation type="journal article" date="2020" name="Genome Biol.">
        <title>Gamete binning: chromosome-level and haplotype-resolved genome assembly enabled by high-throughput single-cell sequencing of gamete genomes.</title>
        <authorList>
            <person name="Campoy J.A."/>
            <person name="Sun H."/>
            <person name="Goel M."/>
            <person name="Jiao W.-B."/>
            <person name="Folz-Donahue K."/>
            <person name="Wang N."/>
            <person name="Rubio M."/>
            <person name="Liu C."/>
            <person name="Kukat C."/>
            <person name="Ruiz D."/>
            <person name="Huettel B."/>
            <person name="Schneeberger K."/>
        </authorList>
    </citation>
    <scope>NUCLEOTIDE SEQUENCE [LARGE SCALE GENOMIC DNA]</scope>
    <source>
        <strain evidence="3">cv. Rojo Pasion</strain>
    </source>
</reference>
<feature type="region of interest" description="Disordered" evidence="1">
    <location>
        <begin position="25"/>
        <end position="48"/>
    </location>
</feature>
<name>A0A6J5VZU3_PRUAR</name>
<dbReference type="Proteomes" id="UP000507245">
    <property type="component" value="Unassembled WGS sequence"/>
</dbReference>
<accession>A0A6J5VZU3</accession>
<dbReference type="EMBL" id="CAEKKB010000001">
    <property type="protein sequence ID" value="CAB4293501.1"/>
    <property type="molecule type" value="Genomic_DNA"/>
</dbReference>
<proteinExistence type="predicted"/>
<dbReference type="OrthoDB" id="10576911at2759"/>
<evidence type="ECO:0000313" key="3">
    <source>
        <dbReference type="Proteomes" id="UP000507245"/>
    </source>
</evidence>
<evidence type="ECO:0000313" key="2">
    <source>
        <dbReference type="EMBL" id="CAB4293501.1"/>
    </source>
</evidence>